<evidence type="ECO:0000256" key="1">
    <source>
        <dbReference type="SAM" id="Coils"/>
    </source>
</evidence>
<reference evidence="3" key="1">
    <citation type="submission" date="2011-11" db="EMBL/GenBank/DDBJ databases">
        <title>The Genome Sequence of Fusarium oxysporum PHW808.</title>
        <authorList>
            <consortium name="The Broad Institute Genome Sequencing Platform"/>
            <person name="Ma L.-J."/>
            <person name="Gale L.R."/>
            <person name="Schwartz D.C."/>
            <person name="Zhou S."/>
            <person name="Corby-Kistler H."/>
            <person name="Young S.K."/>
            <person name="Zeng Q."/>
            <person name="Gargeya S."/>
            <person name="Fitzgerald M."/>
            <person name="Haas B."/>
            <person name="Abouelleil A."/>
            <person name="Alvarado L."/>
            <person name="Arachchi H.M."/>
            <person name="Berlin A."/>
            <person name="Brown A."/>
            <person name="Chapman S.B."/>
            <person name="Chen Z."/>
            <person name="Dunbar C."/>
            <person name="Freedman E."/>
            <person name="Gearin G."/>
            <person name="Goldberg J."/>
            <person name="Griggs A."/>
            <person name="Gujja S."/>
            <person name="Heiman D."/>
            <person name="Howarth C."/>
            <person name="Larson L."/>
            <person name="Lui A."/>
            <person name="MacDonald P.J.P."/>
            <person name="Montmayeur A."/>
            <person name="Murphy C."/>
            <person name="Neiman D."/>
            <person name="Pearson M."/>
            <person name="Priest M."/>
            <person name="Roberts A."/>
            <person name="Saif S."/>
            <person name="Shea T."/>
            <person name="Shenoy N."/>
            <person name="Sisk P."/>
            <person name="Stolte C."/>
            <person name="Sykes S."/>
            <person name="Wortman J."/>
            <person name="Nusbaum C."/>
            <person name="Birren B."/>
        </authorList>
    </citation>
    <scope>NUCLEOTIDE SEQUENCE [LARGE SCALE GENOMIC DNA]</scope>
    <source>
        <strain evidence="3">54008</strain>
    </source>
</reference>
<dbReference type="AlphaFoldDB" id="X0H4I8"/>
<dbReference type="OrthoDB" id="5324651at2759"/>
<gene>
    <name evidence="3" type="ORF">FOPG_16956</name>
</gene>
<organism evidence="3">
    <name type="scientific">Fusarium oxysporum f. sp. conglutinans race 2 54008</name>
    <dbReference type="NCBI Taxonomy" id="1089457"/>
    <lineage>
        <taxon>Eukaryota</taxon>
        <taxon>Fungi</taxon>
        <taxon>Dikarya</taxon>
        <taxon>Ascomycota</taxon>
        <taxon>Pezizomycotina</taxon>
        <taxon>Sordariomycetes</taxon>
        <taxon>Hypocreomycetidae</taxon>
        <taxon>Hypocreales</taxon>
        <taxon>Nectriaceae</taxon>
        <taxon>Fusarium</taxon>
        <taxon>Fusarium oxysporum species complex</taxon>
    </lineage>
</organism>
<feature type="coiled-coil region" evidence="1">
    <location>
        <begin position="339"/>
        <end position="369"/>
    </location>
</feature>
<feature type="region of interest" description="Disordered" evidence="2">
    <location>
        <begin position="166"/>
        <end position="188"/>
    </location>
</feature>
<proteinExistence type="predicted"/>
<protein>
    <submittedName>
        <fullName evidence="3">Uncharacterized protein</fullName>
    </submittedName>
</protein>
<reference evidence="3" key="2">
    <citation type="submission" date="2012-05" db="EMBL/GenBank/DDBJ databases">
        <title>The Genome Annotation of Fusarium oxysporum PHW808.</title>
        <authorList>
            <consortium name="The Broad Institute Genomics Platform"/>
            <person name="Ma L.-J."/>
            <person name="Corby-Kistler H."/>
            <person name="Broz K."/>
            <person name="Gale L.R."/>
            <person name="Jonkers W."/>
            <person name="O'Donnell K."/>
            <person name="Ploetz R."/>
            <person name="Steinberg C."/>
            <person name="Schwartz D.C."/>
            <person name="VanEtten H."/>
            <person name="Zhou S."/>
            <person name="Young S.K."/>
            <person name="Zeng Q."/>
            <person name="Gargeya S."/>
            <person name="Fitzgerald M."/>
            <person name="Abouelleil A."/>
            <person name="Alvarado L."/>
            <person name="Chapman S.B."/>
            <person name="Gainer-Dewar J."/>
            <person name="Goldberg J."/>
            <person name="Griggs A."/>
            <person name="Gujja S."/>
            <person name="Hansen M."/>
            <person name="Howarth C."/>
            <person name="Imamovic A."/>
            <person name="Ireland A."/>
            <person name="Larimer J."/>
            <person name="McCowan C."/>
            <person name="Murphy C."/>
            <person name="Pearson M."/>
            <person name="Poon T.W."/>
            <person name="Priest M."/>
            <person name="Roberts A."/>
            <person name="Saif S."/>
            <person name="Shea T."/>
            <person name="Sykes S."/>
            <person name="Wortman J."/>
            <person name="Nusbaum C."/>
            <person name="Birren B."/>
        </authorList>
    </citation>
    <scope>NUCLEOTIDE SEQUENCE</scope>
    <source>
        <strain evidence="3">54008</strain>
    </source>
</reference>
<evidence type="ECO:0000256" key="2">
    <source>
        <dbReference type="SAM" id="MobiDB-lite"/>
    </source>
</evidence>
<dbReference type="Proteomes" id="UP000030676">
    <property type="component" value="Unassembled WGS sequence"/>
</dbReference>
<accession>X0H4I8</accession>
<name>X0H4I8_FUSOX</name>
<keyword evidence="1" id="KW-0175">Coiled coil</keyword>
<dbReference type="EMBL" id="JH658998">
    <property type="protein sequence ID" value="EXL66900.1"/>
    <property type="molecule type" value="Genomic_DNA"/>
</dbReference>
<sequence length="396" mass="45014">MTMTLSDAPATDKCQCTRAKGDYEIEGELGTTVICPDCHLEEATFREPDNAEQADFISERDVYIAFKGSLSLMKIAEKHPSDQLIKKAVRKREKSQEAVRDLTRNYGISSVVDTIRILLDDNVFTCTDAARCRFPDLFPEEQVCRIQERQQATTEYLSLKESQALDSEYNPSKETADGFEGSGLQNSQHGQTLQDCRLLASLPIRPRQRLMSQLQLILEHACFAFGQRTMQKDLDDWGWTCAEAVPLQRWIDLFKQNRVLETENSIEKLSTLLSSVASIQDIAIQRLRVDLVGVNKLLSSAEEFVELLGTPMYQSAITPLQQQIKRGILTANRSAVSIQKVTDRKLAEIEAEREKLKRQEEEIEWYQNENLSKIQDSLERDIFAAMAQAKDTLPDI</sequence>
<evidence type="ECO:0000313" key="3">
    <source>
        <dbReference type="EMBL" id="EXL66900.1"/>
    </source>
</evidence>